<protein>
    <submittedName>
        <fullName evidence="1">Uncharacterized protein</fullName>
    </submittedName>
</protein>
<reference evidence="1 2" key="1">
    <citation type="submission" date="2019-01" db="EMBL/GenBank/DDBJ databases">
        <title>Draft genome sequences of three monokaryotic isolates of the white-rot basidiomycete fungus Dichomitus squalens.</title>
        <authorList>
            <consortium name="DOE Joint Genome Institute"/>
            <person name="Lopez S.C."/>
            <person name="Andreopoulos B."/>
            <person name="Pangilinan J."/>
            <person name="Lipzen A."/>
            <person name="Riley R."/>
            <person name="Ahrendt S."/>
            <person name="Ng V."/>
            <person name="Barry K."/>
            <person name="Daum C."/>
            <person name="Grigoriev I.V."/>
            <person name="Hilden K.S."/>
            <person name="Makela M.R."/>
            <person name="de Vries R.P."/>
        </authorList>
    </citation>
    <scope>NUCLEOTIDE SEQUENCE [LARGE SCALE GENOMIC DNA]</scope>
    <source>
        <strain evidence="1 2">CBS 464.89</strain>
    </source>
</reference>
<dbReference type="EMBL" id="ML145143">
    <property type="protein sequence ID" value="TBU56996.1"/>
    <property type="molecule type" value="Genomic_DNA"/>
</dbReference>
<gene>
    <name evidence="1" type="ORF">BD310DRAFT_978482</name>
</gene>
<proteinExistence type="predicted"/>
<dbReference type="Pfam" id="PF17667">
    <property type="entry name" value="Pkinase_fungal"/>
    <property type="match status" value="1"/>
</dbReference>
<name>A0A4Q9NE79_9APHY</name>
<keyword evidence="2" id="KW-1185">Reference proteome</keyword>
<dbReference type="InterPro" id="IPR040976">
    <property type="entry name" value="Pkinase_fungal"/>
</dbReference>
<accession>A0A4Q9NE79</accession>
<dbReference type="AlphaFoldDB" id="A0A4Q9NE79"/>
<evidence type="ECO:0000313" key="1">
    <source>
        <dbReference type="EMBL" id="TBU56996.1"/>
    </source>
</evidence>
<organism evidence="1 2">
    <name type="scientific">Dichomitus squalens</name>
    <dbReference type="NCBI Taxonomy" id="114155"/>
    <lineage>
        <taxon>Eukaryota</taxon>
        <taxon>Fungi</taxon>
        <taxon>Dikarya</taxon>
        <taxon>Basidiomycota</taxon>
        <taxon>Agaricomycotina</taxon>
        <taxon>Agaricomycetes</taxon>
        <taxon>Polyporales</taxon>
        <taxon>Polyporaceae</taxon>
        <taxon>Dichomitus</taxon>
    </lineage>
</organism>
<dbReference type="Proteomes" id="UP000292082">
    <property type="component" value="Unassembled WGS sequence"/>
</dbReference>
<sequence length="64" mass="7615">MQDQELLKPFGTYQFMSVNVLQRPAHPVTITDELESFFHVLLYLCVRFLRSTCEDPPSWIDTYF</sequence>
<evidence type="ECO:0000313" key="2">
    <source>
        <dbReference type="Proteomes" id="UP000292082"/>
    </source>
</evidence>